<evidence type="ECO:0000256" key="4">
    <source>
        <dbReference type="ARBA" id="ARBA00023002"/>
    </source>
</evidence>
<keyword evidence="5" id="KW-0520">NAD</keyword>
<dbReference type="CDD" id="cd06558">
    <property type="entry name" value="crotonase-like"/>
    <property type="match status" value="1"/>
</dbReference>
<evidence type="ECO:0000256" key="2">
    <source>
        <dbReference type="ARBA" id="ARBA00022832"/>
    </source>
</evidence>
<evidence type="ECO:0000259" key="8">
    <source>
        <dbReference type="Pfam" id="PF00725"/>
    </source>
</evidence>
<sequence>MNIERVAVIGAGVMGSGIAAQVANAGIAVYLLDLPAQEGSNRNAIAEAAIAKLLTTEPPPLMLSENVGLIHPGNNEDDLFRLAEVDWVIEAVVENPAVKRDLYRKLDKVCRPGTLISSNTSSLPLHVLTQELPDSFKRRFLITHFFNPPRYMRLLELVTSSDLAPEALDRIRVFADQKLGKGCVLCHDTPGFIANRIGTFWIQTAIREAIALNLSVEQSDAVMTLFGIPKTGVFGLLDLVGLDLMPHILKSFLQTLPAEDKLRDIAAIPSLMTDMIEQGYTGRKGKGGFYRLKPGSTDKIKESIDLKNGDYHTSEKFRIEDVGDSPESLRKFLAGDGSLNRYAWRVWSETLTYCAELIPEIADDIVSIDDAMLMGYNWRYGPFQLLDRFGVDWFAQRLRDEGRPAPSLLTDGQSFYRFDKHRLQFKHQPGHYRPLPIRPGVLSLNALKHSGEALLHNASASLWDIGDGIVCFEFHSKMNTLDPDSLTLLSEAAELIRQDFQGLVIYNEGENFSAGANLKLLAPSLMQQDWQAVDDILRLGQQSYAALKYAPFPVVGAPTGLALGGGCEILLHCDAIQAHAELYVGLVETGVGLVPGWGGCKELLRRWLEFPKRPGGPMPAIAQCFETIALAKVSQSAFDAKKFLFLDRSDGITMNKERLLADAKALALSLTENYSPPEPYEFYLPGASAQATLDIAVRNQQQSGKASAYDGVIARQLAHVLCGDDTDITLPLSEQGLLDLEREAFLHLVQQPGTQARLEHLLKTGKPLRN</sequence>
<evidence type="ECO:0000256" key="7">
    <source>
        <dbReference type="ARBA" id="ARBA00049556"/>
    </source>
</evidence>
<dbReference type="KEGG" id="mech:Q9L42_013770"/>
<keyword evidence="2" id="KW-0276">Fatty acid metabolism</keyword>
<protein>
    <submittedName>
        <fullName evidence="10">3-hydroxyacyl-CoA dehydrogenase NAD-binding domain-containing protein</fullName>
    </submittedName>
</protein>
<feature type="domain" description="3-hydroxyacyl-CoA dehydrogenase NAD binding" evidence="9">
    <location>
        <begin position="6"/>
        <end position="188"/>
    </location>
</feature>
<dbReference type="Pfam" id="PF00378">
    <property type="entry name" value="ECH_1"/>
    <property type="match status" value="1"/>
</dbReference>
<dbReference type="RefSeq" id="WP_305907829.1">
    <property type="nucleotide sequence ID" value="NZ_CP157743.1"/>
</dbReference>
<name>A0AAU7NR17_9GAMM</name>
<evidence type="ECO:0000313" key="10">
    <source>
        <dbReference type="EMBL" id="XBS19426.1"/>
    </source>
</evidence>
<evidence type="ECO:0000256" key="5">
    <source>
        <dbReference type="ARBA" id="ARBA00023027"/>
    </source>
</evidence>
<evidence type="ECO:0000256" key="1">
    <source>
        <dbReference type="ARBA" id="ARBA00005005"/>
    </source>
</evidence>
<dbReference type="EMBL" id="CP157743">
    <property type="protein sequence ID" value="XBS19426.1"/>
    <property type="molecule type" value="Genomic_DNA"/>
</dbReference>
<evidence type="ECO:0000256" key="3">
    <source>
        <dbReference type="ARBA" id="ARBA00022963"/>
    </source>
</evidence>
<gene>
    <name evidence="10" type="ORF">Q9L42_013770</name>
</gene>
<reference evidence="10 11" key="1">
    <citation type="journal article" date="2024" name="Microbiology">
        <title>Methylomarinum rosea sp. nov., a novel halophilic methanotrophic bacterium from the hypersaline Lake Elton.</title>
        <authorList>
            <person name="Suleimanov R.Z."/>
            <person name="Oshkin I.Y."/>
            <person name="Danilova O.V."/>
            <person name="Suzina N.E."/>
            <person name="Dedysh S.N."/>
        </authorList>
    </citation>
    <scope>NUCLEOTIDE SEQUENCE [LARGE SCALE GENOMIC DNA]</scope>
    <source>
        <strain evidence="10 11">Ch1-1</strain>
    </source>
</reference>
<dbReference type="Pfam" id="PF02737">
    <property type="entry name" value="3HCDH_N"/>
    <property type="match status" value="1"/>
</dbReference>
<dbReference type="GO" id="GO:0070403">
    <property type="term" value="F:NAD+ binding"/>
    <property type="evidence" value="ECO:0007669"/>
    <property type="project" value="InterPro"/>
</dbReference>
<dbReference type="Proteomes" id="UP001225378">
    <property type="component" value="Chromosome"/>
</dbReference>
<evidence type="ECO:0000256" key="6">
    <source>
        <dbReference type="ARBA" id="ARBA00023098"/>
    </source>
</evidence>
<dbReference type="PANTHER" id="PTHR48075">
    <property type="entry name" value="3-HYDROXYACYL-COA DEHYDROGENASE FAMILY PROTEIN"/>
    <property type="match status" value="1"/>
</dbReference>
<dbReference type="InterPro" id="IPR001753">
    <property type="entry name" value="Enoyl-CoA_hydra/iso"/>
</dbReference>
<organism evidence="10 11">
    <name type="scientific">Methylomarinum roseum</name>
    <dbReference type="NCBI Taxonomy" id="3067653"/>
    <lineage>
        <taxon>Bacteria</taxon>
        <taxon>Pseudomonadati</taxon>
        <taxon>Pseudomonadota</taxon>
        <taxon>Gammaproteobacteria</taxon>
        <taxon>Methylococcales</taxon>
        <taxon>Methylococcaceae</taxon>
        <taxon>Methylomarinum</taxon>
    </lineage>
</organism>
<dbReference type="SUPFAM" id="SSF48179">
    <property type="entry name" value="6-phosphogluconate dehydrogenase C-terminal domain-like"/>
    <property type="match status" value="2"/>
</dbReference>
<dbReference type="Gene3D" id="3.40.50.720">
    <property type="entry name" value="NAD(P)-binding Rossmann-like Domain"/>
    <property type="match status" value="1"/>
</dbReference>
<dbReference type="InterPro" id="IPR008927">
    <property type="entry name" value="6-PGluconate_DH-like_C_sf"/>
</dbReference>
<evidence type="ECO:0000313" key="11">
    <source>
        <dbReference type="Proteomes" id="UP001225378"/>
    </source>
</evidence>
<dbReference type="Gene3D" id="3.90.226.10">
    <property type="entry name" value="2-enoyl-CoA Hydratase, Chain A, domain 1"/>
    <property type="match status" value="1"/>
</dbReference>
<dbReference type="InterPro" id="IPR006108">
    <property type="entry name" value="3HC_DH_C"/>
</dbReference>
<dbReference type="InterPro" id="IPR036291">
    <property type="entry name" value="NAD(P)-bd_dom_sf"/>
</dbReference>
<dbReference type="PANTHER" id="PTHR48075:SF7">
    <property type="entry name" value="3-HYDROXYACYL-COA DEHYDROGENASE-RELATED"/>
    <property type="match status" value="1"/>
</dbReference>
<comment type="pathway">
    <text evidence="1">Lipid metabolism; fatty acid beta-oxidation.</text>
</comment>
<dbReference type="InterPro" id="IPR029045">
    <property type="entry name" value="ClpP/crotonase-like_dom_sf"/>
</dbReference>
<keyword evidence="6" id="KW-0443">Lipid metabolism</keyword>
<dbReference type="InterPro" id="IPR006176">
    <property type="entry name" value="3-OHacyl-CoA_DH_NAD-bd"/>
</dbReference>
<keyword evidence="3" id="KW-0442">Lipid degradation</keyword>
<evidence type="ECO:0000259" key="9">
    <source>
        <dbReference type="Pfam" id="PF02737"/>
    </source>
</evidence>
<feature type="domain" description="3-hydroxyacyl-CoA dehydrogenase C-terminal" evidence="8">
    <location>
        <begin position="191"/>
        <end position="291"/>
    </location>
</feature>
<dbReference type="GO" id="GO:0006631">
    <property type="term" value="P:fatty acid metabolic process"/>
    <property type="evidence" value="ECO:0007669"/>
    <property type="project" value="UniProtKB-KW"/>
</dbReference>
<comment type="catalytic activity">
    <reaction evidence="7">
        <text>a (3S)-3-hydroxyacyl-CoA + NAD(+) = a 3-oxoacyl-CoA + NADH + H(+)</text>
        <dbReference type="Rhea" id="RHEA:22432"/>
        <dbReference type="ChEBI" id="CHEBI:15378"/>
        <dbReference type="ChEBI" id="CHEBI:57318"/>
        <dbReference type="ChEBI" id="CHEBI:57540"/>
        <dbReference type="ChEBI" id="CHEBI:57945"/>
        <dbReference type="ChEBI" id="CHEBI:90726"/>
        <dbReference type="EC" id="1.1.1.35"/>
    </reaction>
</comment>
<dbReference type="Pfam" id="PF00725">
    <property type="entry name" value="3HCDH"/>
    <property type="match status" value="1"/>
</dbReference>
<dbReference type="AlphaFoldDB" id="A0AAU7NR17"/>
<dbReference type="GO" id="GO:0016042">
    <property type="term" value="P:lipid catabolic process"/>
    <property type="evidence" value="ECO:0007669"/>
    <property type="project" value="UniProtKB-KW"/>
</dbReference>
<dbReference type="Gene3D" id="1.10.1040.50">
    <property type="match status" value="1"/>
</dbReference>
<dbReference type="GO" id="GO:0003857">
    <property type="term" value="F:(3S)-3-hydroxyacyl-CoA dehydrogenase (NAD+) activity"/>
    <property type="evidence" value="ECO:0007669"/>
    <property type="project" value="UniProtKB-EC"/>
</dbReference>
<accession>A0AAU7NR17</accession>
<dbReference type="SUPFAM" id="SSF51735">
    <property type="entry name" value="NAD(P)-binding Rossmann-fold domains"/>
    <property type="match status" value="1"/>
</dbReference>
<proteinExistence type="predicted"/>
<keyword evidence="4" id="KW-0560">Oxidoreductase</keyword>
<dbReference type="SUPFAM" id="SSF52096">
    <property type="entry name" value="ClpP/crotonase"/>
    <property type="match status" value="1"/>
</dbReference>
<keyword evidence="11" id="KW-1185">Reference proteome</keyword>